<name>A0A7C9D175_OPUST</name>
<sequence>MIGNFLTRGLVMLFGYAYPAYECFKTVEKNKPDVEELRFWCQYWILVAMLTIFERVGDNFISWIPMYSEAKLAFVIFLWYPKTKGTTYVYDSFFRPYMAKHETEIDRNLLELRARAGEVAVAYCQKAASYGQSRVFEVLQYIAARSTPRPSRAQRPPRAHQRPEAAAAAHQPPSATRQPSIRSQTSQLQNEEPASTTTSASSIQQEKDVGPETSSTKGPSTSAPAALAPAAAPLLDATTAIAPVKKSMSLPAAPGTSSQSPTNGLEEVEKGLPHAPVPPEETGMEEAIRVTRARLRKTQSEVNK</sequence>
<protein>
    <recommendedName>
        <fullName evidence="1">HVA22-like protein</fullName>
    </recommendedName>
</protein>
<proteinExistence type="inferred from homology"/>
<dbReference type="AlphaFoldDB" id="A0A7C9D175"/>
<comment type="subcellular location">
    <subcellularLocation>
        <location evidence="1">Membrane</location>
        <topology evidence="1">Multi-pass membrane protein</topology>
    </subcellularLocation>
</comment>
<reference evidence="3" key="2">
    <citation type="submission" date="2020-07" db="EMBL/GenBank/DDBJ databases">
        <authorList>
            <person name="Vera ALvarez R."/>
            <person name="Arias-Moreno D.M."/>
            <person name="Jimenez-Jacinto V."/>
            <person name="Jimenez-Bremont J.F."/>
            <person name="Swaminathan K."/>
            <person name="Moose S.P."/>
            <person name="Guerrero-Gonzalez M.L."/>
            <person name="Marino-Ramirez L."/>
            <person name="Landsman D."/>
            <person name="Rodriguez-Kessler M."/>
            <person name="Delgado-Sanchez P."/>
        </authorList>
    </citation>
    <scope>NUCLEOTIDE SEQUENCE</scope>
    <source>
        <tissue evidence="3">Cladode</tissue>
    </source>
</reference>
<dbReference type="GO" id="GO:0016020">
    <property type="term" value="C:membrane"/>
    <property type="evidence" value="ECO:0007669"/>
    <property type="project" value="UniProtKB-SubCell"/>
</dbReference>
<feature type="compositionally biased region" description="Low complexity" evidence="2">
    <location>
        <begin position="164"/>
        <end position="177"/>
    </location>
</feature>
<dbReference type="Pfam" id="PF03134">
    <property type="entry name" value="TB2_DP1_HVA22"/>
    <property type="match status" value="1"/>
</dbReference>
<feature type="compositionally biased region" description="Polar residues" evidence="2">
    <location>
        <begin position="178"/>
        <end position="193"/>
    </location>
</feature>
<dbReference type="PANTHER" id="PTHR12300:SF117">
    <property type="entry name" value="LP05237P-RELATED"/>
    <property type="match status" value="1"/>
</dbReference>
<dbReference type="PANTHER" id="PTHR12300">
    <property type="entry name" value="HVA22-LIKE PROTEINS"/>
    <property type="match status" value="1"/>
</dbReference>
<evidence type="ECO:0000313" key="3">
    <source>
        <dbReference type="EMBL" id="MBA4630627.1"/>
    </source>
</evidence>
<feature type="region of interest" description="Disordered" evidence="2">
    <location>
        <begin position="147"/>
        <end position="225"/>
    </location>
</feature>
<dbReference type="InterPro" id="IPR004345">
    <property type="entry name" value="TB2_DP1_HVA22"/>
</dbReference>
<dbReference type="EMBL" id="GISG01074401">
    <property type="protein sequence ID" value="MBA4630627.1"/>
    <property type="molecule type" value="Transcribed_RNA"/>
</dbReference>
<accession>A0A7C9D175</accession>
<evidence type="ECO:0000256" key="1">
    <source>
        <dbReference type="RuleBase" id="RU362006"/>
    </source>
</evidence>
<reference evidence="3" key="1">
    <citation type="journal article" date="2013" name="J. Plant Res.">
        <title>Effect of fungi and light on seed germination of three Opuntia species from semiarid lands of central Mexico.</title>
        <authorList>
            <person name="Delgado-Sanchez P."/>
            <person name="Jimenez-Bremont J.F."/>
            <person name="Guerrero-Gonzalez Mde L."/>
            <person name="Flores J."/>
        </authorList>
    </citation>
    <scope>NUCLEOTIDE SEQUENCE</scope>
    <source>
        <tissue evidence="3">Cladode</tissue>
    </source>
</reference>
<feature type="region of interest" description="Disordered" evidence="2">
    <location>
        <begin position="249"/>
        <end position="287"/>
    </location>
</feature>
<dbReference type="EMBL" id="GISG01074402">
    <property type="protein sequence ID" value="MBA4630628.1"/>
    <property type="molecule type" value="Transcribed_RNA"/>
</dbReference>
<evidence type="ECO:0000256" key="2">
    <source>
        <dbReference type="SAM" id="MobiDB-lite"/>
    </source>
</evidence>
<organism evidence="3">
    <name type="scientific">Opuntia streptacantha</name>
    <name type="common">Prickly pear cactus</name>
    <name type="synonym">Opuntia cardona</name>
    <dbReference type="NCBI Taxonomy" id="393608"/>
    <lineage>
        <taxon>Eukaryota</taxon>
        <taxon>Viridiplantae</taxon>
        <taxon>Streptophyta</taxon>
        <taxon>Embryophyta</taxon>
        <taxon>Tracheophyta</taxon>
        <taxon>Spermatophyta</taxon>
        <taxon>Magnoliopsida</taxon>
        <taxon>eudicotyledons</taxon>
        <taxon>Gunneridae</taxon>
        <taxon>Pentapetalae</taxon>
        <taxon>Caryophyllales</taxon>
        <taxon>Cactineae</taxon>
        <taxon>Cactaceae</taxon>
        <taxon>Opuntioideae</taxon>
        <taxon>Opuntia</taxon>
    </lineage>
</organism>
<comment type="similarity">
    <text evidence="1">Belongs to the DP1 family.</text>
</comment>